<reference evidence="1 2" key="1">
    <citation type="submission" date="2019-01" db="EMBL/GenBank/DDBJ databases">
        <title>Draft genome sequences of three monokaryotic isolates of the white-rot basidiomycete fungus Dichomitus squalens.</title>
        <authorList>
            <consortium name="DOE Joint Genome Institute"/>
            <person name="Lopez S.C."/>
            <person name="Andreopoulos B."/>
            <person name="Pangilinan J."/>
            <person name="Lipzen A."/>
            <person name="Riley R."/>
            <person name="Ahrendt S."/>
            <person name="Ng V."/>
            <person name="Barry K."/>
            <person name="Daum C."/>
            <person name="Grigoriev I.V."/>
            <person name="Hilden K.S."/>
            <person name="Makela M.R."/>
            <person name="de Vries R.P."/>
        </authorList>
    </citation>
    <scope>NUCLEOTIDE SEQUENCE [LARGE SCALE GENOMIC DNA]</scope>
    <source>
        <strain evidence="1 2">CBS 464.89</strain>
    </source>
</reference>
<organism evidence="1 2">
    <name type="scientific">Dichomitus squalens</name>
    <dbReference type="NCBI Taxonomy" id="114155"/>
    <lineage>
        <taxon>Eukaryota</taxon>
        <taxon>Fungi</taxon>
        <taxon>Dikarya</taxon>
        <taxon>Basidiomycota</taxon>
        <taxon>Agaricomycotina</taxon>
        <taxon>Agaricomycetes</taxon>
        <taxon>Polyporales</taxon>
        <taxon>Polyporaceae</taxon>
        <taxon>Dichomitus</taxon>
    </lineage>
</organism>
<dbReference type="PANTHER" id="PTHR35020:SF2">
    <property type="entry name" value="N-ACETYLGLUCOSAMINE-INDUCED PROTEIN 1"/>
    <property type="match status" value="1"/>
</dbReference>
<name>A0A4Q9PX75_9APHY</name>
<protein>
    <submittedName>
        <fullName evidence="1">Uncharacterized protein</fullName>
    </submittedName>
</protein>
<sequence>MAIETKPVELSSDTVPLGSGLPTREELLVHYPANFTWHQMKIFVNSGDLGLLKRSKKLQQRYNEWAEGVKKEYGSIVNYLLSYRLQWGHPDTISLLRSSLDPPAEPNIPAPSESKTRPIGVLPPMPPDAPAYFHADMPKELYYVAMNDWPYSVPPEIEHSLIWSRVPFFPPDLPSPVESRISARLLQDGLWGFTGLDSPPPSPSLLPQALPALEPWGVTMDKLIRSPRGTEEEERQIKEYGKEIETFVKRRWNEHEWETAWFLNPPRLQSVPGLAHVHVFARHKSPEEIARATATSDP</sequence>
<keyword evidence="2" id="KW-1185">Reference proteome</keyword>
<dbReference type="Proteomes" id="UP000292082">
    <property type="component" value="Unassembled WGS sequence"/>
</dbReference>
<dbReference type="Pfam" id="PF12239">
    <property type="entry name" value="DUF3605"/>
    <property type="match status" value="2"/>
</dbReference>
<accession>A0A4Q9PX75</accession>
<gene>
    <name evidence="1" type="ORF">BD310DRAFT_427093</name>
</gene>
<dbReference type="PANTHER" id="PTHR35020">
    <property type="entry name" value="N-ACETYLGLUCOSAMINE-INDUCED PROTEIN 1"/>
    <property type="match status" value="1"/>
</dbReference>
<dbReference type="AlphaFoldDB" id="A0A4Q9PX75"/>
<proteinExistence type="predicted"/>
<dbReference type="GO" id="GO:0006044">
    <property type="term" value="P:N-acetylglucosamine metabolic process"/>
    <property type="evidence" value="ECO:0007669"/>
    <property type="project" value="TreeGrafter"/>
</dbReference>
<dbReference type="GO" id="GO:0005737">
    <property type="term" value="C:cytoplasm"/>
    <property type="evidence" value="ECO:0007669"/>
    <property type="project" value="TreeGrafter"/>
</dbReference>
<evidence type="ECO:0000313" key="1">
    <source>
        <dbReference type="EMBL" id="TBU59241.1"/>
    </source>
</evidence>
<dbReference type="EMBL" id="ML145116">
    <property type="protein sequence ID" value="TBU59241.1"/>
    <property type="molecule type" value="Genomic_DNA"/>
</dbReference>
<evidence type="ECO:0000313" key="2">
    <source>
        <dbReference type="Proteomes" id="UP000292082"/>
    </source>
</evidence>
<dbReference type="InterPro" id="IPR022036">
    <property type="entry name" value="DUF3605"/>
</dbReference>